<sequence length="1349" mass="150201">MTEEECAVGRAKPAEPLECAPDEAMATHGTTNGPNASQRSTPHAHEQRYHDAMTKEQEAQLSAVRTLSGFCRETVHLGLTTSPLLAYLDVDERPSFALHAGSTPRPDGRLELVYSNPALKMAEGLLAKVTGRQDERDLFVDNAVLHSAFRNWLLGVADECDMSRRGNAYLFERHLWTAVHIEHYNIVSGVPAHMFWSDPSNAKLRPSLSSKEISGPRHVPLQVHLPTVLPVLESPLIDSHLSHGSTDHLTPVRQPHGPFDYTLQSPVGTLSEHTTFFRETDWSQTPLGDMASWSPELRCVVNMTLNDNYPAIMFWGEEAIMVYNEAYIQLLGPLHPCMGKSAHTHAGNYWPTFMPLVEHINATGTSLREHDVPLFIDRHGFLEETYWSFQFVPVLNAEGYVTSYYHHLFETTRHHLLERRVSSLVELGSQTANARTFQSFWEVALQTLMLNDKDVPFALLYSTEHQCSSDISSISSPGLGAPTPLGNCVFKGAIGVESGHPFAPPVIDIQDDSYVFHSYLIEAARLGKATIVHLADLNLPESVLANIDWQGYGDPCRVVVVCPIMPTTGDNAQVEGFIILGINPRRPFDENYQKFVHVTLRLLATSLASVALFDAEVRQKEKAIENAAALQKQLLDEIQAKEKKFQSFAERSDVAIFIMDAVGKYVYRNRRWYDMFEIAADVVDAAQAWLSIVFPEDIPKCEGVFGKLIMEKVPVVFELKTQMLWSPPPELQQPECGASQHYRWILCSAYPELGPDDELLEIVGSVTDISKQKWAEGIQKMRTDTALESKHHLEHFIDTTSHEMRNPLSAIMQCADGILSSYSFGNDTPPSPTTYFHLLEQTLDSAQTIAQCAQHMRHIVDDILTISKLDSGLLVITPVDTQPESVVKHVVKMFDSEAKAASVELSIVIDQSYRDLGVDWVSLDPTRVLQILINLLTNAIKFTRLEDKTRQITITLAASAEEPVSTQTGIQYVEGKLVGNDHHLEHDWKQGKPQYIQFSVSDTGRGLTQEQTTSLFTRFSQASPRTHVHYGGSGLGLFISRRLTELQGGSIGLFSEYKKGSTFSFYIKARLVTPAMLRKGSMPEVFPEDMRHRSQQSSLSLSQDSRPPVVPEIAHEDSQTLRDDLTGPTTPPELEPSSSIIRPATAPASVPATKALGLPPPLDFAELKRTKSIPETLHVLVVEDNLVNQKVLAKQLRNLGCIVSVANHGRESLDFLPKTTRWNHEAYTARSQSRRPSIQIPVSNTTTEALLSVPKPADAPIELSLILMDWEMPIMNGLDAVARIRELERDGLLIGRVPVIGVTANVRQQQIEMAIQAGMDDVVGKPFRVAELLVRMRGIVKGVGEMRVA</sequence>
<reference evidence="7" key="2">
    <citation type="submission" date="2020-09" db="EMBL/GenBank/DDBJ databases">
        <title>Reference genome assembly for Australian Ascochyta lentis isolate Al4.</title>
        <authorList>
            <person name="Lee R.C."/>
            <person name="Farfan-Caceres L.M."/>
            <person name="Debler J.W."/>
            <person name="Williams A.H."/>
            <person name="Henares B.M."/>
        </authorList>
    </citation>
    <scope>NUCLEOTIDE SEQUENCE</scope>
    <source>
        <strain evidence="7">Al4</strain>
    </source>
</reference>
<dbReference type="SUPFAM" id="SSF47384">
    <property type="entry name" value="Homodimeric domain of signal transducing histidine kinase"/>
    <property type="match status" value="1"/>
</dbReference>
<dbReference type="Gene3D" id="3.30.565.10">
    <property type="entry name" value="Histidine kinase-like ATPase, C-terminal domain"/>
    <property type="match status" value="1"/>
</dbReference>
<dbReference type="InterPro" id="IPR035965">
    <property type="entry name" value="PAS-like_dom_sf"/>
</dbReference>
<name>A0A8H7J7X4_9PLEO</name>
<dbReference type="SUPFAM" id="SSF55874">
    <property type="entry name" value="ATPase domain of HSP90 chaperone/DNA topoisomerase II/histidine kinase"/>
    <property type="match status" value="1"/>
</dbReference>
<dbReference type="OrthoDB" id="60033at2759"/>
<dbReference type="SMART" id="SM00448">
    <property type="entry name" value="REC"/>
    <property type="match status" value="1"/>
</dbReference>
<feature type="region of interest" description="Disordered" evidence="4">
    <location>
        <begin position="24"/>
        <end position="49"/>
    </location>
</feature>
<feature type="domain" description="Histidine kinase" evidence="5">
    <location>
        <begin position="799"/>
        <end position="1071"/>
    </location>
</feature>
<keyword evidence="8" id="KW-1185">Reference proteome</keyword>
<gene>
    <name evidence="7" type="ORF">EKO04_004056</name>
</gene>
<proteinExistence type="predicted"/>
<evidence type="ECO:0000313" key="7">
    <source>
        <dbReference type="EMBL" id="KAF9697857.1"/>
    </source>
</evidence>
<dbReference type="Pfam" id="PF02518">
    <property type="entry name" value="HATPase_c"/>
    <property type="match status" value="1"/>
</dbReference>
<keyword evidence="1 2" id="KW-0597">Phosphoprotein</keyword>
<dbReference type="CDD" id="cd00082">
    <property type="entry name" value="HisKA"/>
    <property type="match status" value="1"/>
</dbReference>
<keyword evidence="3" id="KW-0175">Coiled coil</keyword>
<dbReference type="GO" id="GO:0000155">
    <property type="term" value="F:phosphorelay sensor kinase activity"/>
    <property type="evidence" value="ECO:0007669"/>
    <property type="project" value="InterPro"/>
</dbReference>
<organism evidence="7 8">
    <name type="scientific">Ascochyta lentis</name>
    <dbReference type="NCBI Taxonomy" id="205686"/>
    <lineage>
        <taxon>Eukaryota</taxon>
        <taxon>Fungi</taxon>
        <taxon>Dikarya</taxon>
        <taxon>Ascomycota</taxon>
        <taxon>Pezizomycotina</taxon>
        <taxon>Dothideomycetes</taxon>
        <taxon>Pleosporomycetidae</taxon>
        <taxon>Pleosporales</taxon>
        <taxon>Pleosporineae</taxon>
        <taxon>Didymellaceae</taxon>
        <taxon>Ascochyta</taxon>
    </lineage>
</organism>
<dbReference type="PROSITE" id="PS50110">
    <property type="entry name" value="RESPONSE_REGULATORY"/>
    <property type="match status" value="1"/>
</dbReference>
<evidence type="ECO:0000256" key="2">
    <source>
        <dbReference type="PROSITE-ProRule" id="PRU00169"/>
    </source>
</evidence>
<evidence type="ECO:0000259" key="6">
    <source>
        <dbReference type="PROSITE" id="PS50110"/>
    </source>
</evidence>
<reference evidence="7" key="1">
    <citation type="submission" date="2018-12" db="EMBL/GenBank/DDBJ databases">
        <authorList>
            <person name="Syme R.A."/>
            <person name="Farfan-Caceres L."/>
            <person name="Lichtenzveig J."/>
        </authorList>
    </citation>
    <scope>NUCLEOTIDE SEQUENCE</scope>
    <source>
        <strain evidence="7">Al4</strain>
    </source>
</reference>
<dbReference type="Gene3D" id="1.10.287.130">
    <property type="match status" value="1"/>
</dbReference>
<protein>
    <submittedName>
        <fullName evidence="7">Uncharacterized protein</fullName>
    </submittedName>
</protein>
<feature type="compositionally biased region" description="Basic and acidic residues" evidence="4">
    <location>
        <begin position="1113"/>
        <end position="1125"/>
    </location>
</feature>
<dbReference type="Pfam" id="PF00072">
    <property type="entry name" value="Response_reg"/>
    <property type="match status" value="1"/>
</dbReference>
<evidence type="ECO:0000256" key="1">
    <source>
        <dbReference type="ARBA" id="ARBA00022553"/>
    </source>
</evidence>
<evidence type="ECO:0000313" key="8">
    <source>
        <dbReference type="Proteomes" id="UP000651452"/>
    </source>
</evidence>
<feature type="compositionally biased region" description="Low complexity" evidence="4">
    <location>
        <begin position="1095"/>
        <end position="1105"/>
    </location>
</feature>
<dbReference type="Proteomes" id="UP000651452">
    <property type="component" value="Unassembled WGS sequence"/>
</dbReference>
<feature type="coiled-coil region" evidence="3">
    <location>
        <begin position="613"/>
        <end position="644"/>
    </location>
</feature>
<dbReference type="Gene3D" id="3.40.50.2300">
    <property type="match status" value="1"/>
</dbReference>
<dbReference type="InterPro" id="IPR050956">
    <property type="entry name" value="2C_system_His_kinase"/>
</dbReference>
<dbReference type="InterPro" id="IPR005467">
    <property type="entry name" value="His_kinase_dom"/>
</dbReference>
<feature type="modified residue" description="4-aspartylphosphate" evidence="2">
    <location>
        <position position="1269"/>
    </location>
</feature>
<dbReference type="SUPFAM" id="SSF52172">
    <property type="entry name" value="CheY-like"/>
    <property type="match status" value="1"/>
</dbReference>
<dbReference type="Gene3D" id="3.30.450.20">
    <property type="entry name" value="PAS domain"/>
    <property type="match status" value="2"/>
</dbReference>
<dbReference type="Pfam" id="PF00512">
    <property type="entry name" value="HisKA"/>
    <property type="match status" value="1"/>
</dbReference>
<dbReference type="InterPro" id="IPR036890">
    <property type="entry name" value="HATPase_C_sf"/>
</dbReference>
<dbReference type="SMART" id="SM00387">
    <property type="entry name" value="HATPase_c"/>
    <property type="match status" value="1"/>
</dbReference>
<dbReference type="InterPro" id="IPR003661">
    <property type="entry name" value="HisK_dim/P_dom"/>
</dbReference>
<dbReference type="InterPro" id="IPR011006">
    <property type="entry name" value="CheY-like_superfamily"/>
</dbReference>
<dbReference type="CDD" id="cd17546">
    <property type="entry name" value="REC_hyHK_CKI1_RcsC-like"/>
    <property type="match status" value="1"/>
</dbReference>
<comment type="caution">
    <text evidence="7">The sequence shown here is derived from an EMBL/GenBank/DDBJ whole genome shotgun (WGS) entry which is preliminary data.</text>
</comment>
<dbReference type="PROSITE" id="PS50109">
    <property type="entry name" value="HIS_KIN"/>
    <property type="match status" value="1"/>
</dbReference>
<feature type="region of interest" description="Disordered" evidence="4">
    <location>
        <begin position="1086"/>
        <end position="1143"/>
    </location>
</feature>
<dbReference type="InterPro" id="IPR003594">
    <property type="entry name" value="HATPase_dom"/>
</dbReference>
<feature type="compositionally biased region" description="Polar residues" evidence="4">
    <location>
        <begin position="28"/>
        <end position="41"/>
    </location>
</feature>
<dbReference type="InterPro" id="IPR036097">
    <property type="entry name" value="HisK_dim/P_sf"/>
</dbReference>
<dbReference type="PRINTS" id="PR00344">
    <property type="entry name" value="BCTRLSENSOR"/>
</dbReference>
<accession>A0A8H7J7X4</accession>
<evidence type="ECO:0000259" key="5">
    <source>
        <dbReference type="PROSITE" id="PS50109"/>
    </source>
</evidence>
<dbReference type="SUPFAM" id="SSF55785">
    <property type="entry name" value="PYP-like sensor domain (PAS domain)"/>
    <property type="match status" value="1"/>
</dbReference>
<dbReference type="InterPro" id="IPR001789">
    <property type="entry name" value="Sig_transdc_resp-reg_receiver"/>
</dbReference>
<dbReference type="Pfam" id="PF26131">
    <property type="entry name" value="PAS-like"/>
    <property type="match status" value="1"/>
</dbReference>
<evidence type="ECO:0000256" key="4">
    <source>
        <dbReference type="SAM" id="MobiDB-lite"/>
    </source>
</evidence>
<dbReference type="EMBL" id="RZGK01000007">
    <property type="protein sequence ID" value="KAF9697857.1"/>
    <property type="molecule type" value="Genomic_DNA"/>
</dbReference>
<evidence type="ECO:0000256" key="3">
    <source>
        <dbReference type="SAM" id="Coils"/>
    </source>
</evidence>
<dbReference type="InterPro" id="IPR004358">
    <property type="entry name" value="Sig_transdc_His_kin-like_C"/>
</dbReference>
<dbReference type="InterPro" id="IPR058846">
    <property type="entry name" value="PAS-like"/>
</dbReference>
<dbReference type="PANTHER" id="PTHR43719:SF30">
    <property type="entry name" value="TWO-COMPONENT SYSTEM RESPONSE REGULATOR"/>
    <property type="match status" value="1"/>
</dbReference>
<dbReference type="PANTHER" id="PTHR43719">
    <property type="entry name" value="TWO-COMPONENT HISTIDINE KINASE"/>
    <property type="match status" value="1"/>
</dbReference>
<feature type="domain" description="Response regulatory" evidence="6">
    <location>
        <begin position="1178"/>
        <end position="1340"/>
    </location>
</feature>
<dbReference type="SMART" id="SM00388">
    <property type="entry name" value="HisKA"/>
    <property type="match status" value="1"/>
</dbReference>